<name>A0A9X3NNF5_9ACTN</name>
<keyword evidence="2" id="KW-1185">Reference proteome</keyword>
<protein>
    <submittedName>
        <fullName evidence="1">Uncharacterized protein</fullName>
    </submittedName>
</protein>
<dbReference type="EMBL" id="JAJAQC010000007">
    <property type="protein sequence ID" value="MDA0563780.1"/>
    <property type="molecule type" value="Genomic_DNA"/>
</dbReference>
<sequence length="215" mass="22424">MVLLYRSDAPVASWTWEVGAPGGGPGGLDLGARVAVTAADVLEKTELLHLRAVEVSWAAPDGTEAPFRTRVSSSQPFTAENLAQRIRDARPAGDPDLPPAALALIGAGRWFAPGGDSRTDPALLTGTVRLGPSAAYLELAAHHDIWAEHDFFGTPHPEIHELNAPRLSAGLRAVEQALGSPGTPGGPTFFGTPFNHGVRSHVAEDGTGVDVSGHL</sequence>
<comment type="caution">
    <text evidence="1">The sequence shown here is derived from an EMBL/GenBank/DDBJ whole genome shotgun (WGS) entry which is preliminary data.</text>
</comment>
<evidence type="ECO:0000313" key="1">
    <source>
        <dbReference type="EMBL" id="MDA0563780.1"/>
    </source>
</evidence>
<proteinExistence type="predicted"/>
<accession>A0A9X3NNF5</accession>
<dbReference type="RefSeq" id="WP_270071066.1">
    <property type="nucleotide sequence ID" value="NZ_JAJAQC010000007.1"/>
</dbReference>
<organism evidence="1 2">
    <name type="scientific">Streptomonospora mangrovi</name>
    <dbReference type="NCBI Taxonomy" id="2883123"/>
    <lineage>
        <taxon>Bacteria</taxon>
        <taxon>Bacillati</taxon>
        <taxon>Actinomycetota</taxon>
        <taxon>Actinomycetes</taxon>
        <taxon>Streptosporangiales</taxon>
        <taxon>Nocardiopsidaceae</taxon>
        <taxon>Streptomonospora</taxon>
    </lineage>
</organism>
<evidence type="ECO:0000313" key="2">
    <source>
        <dbReference type="Proteomes" id="UP001140076"/>
    </source>
</evidence>
<gene>
    <name evidence="1" type="ORF">LG943_05480</name>
</gene>
<dbReference type="AlphaFoldDB" id="A0A9X3NNF5"/>
<dbReference type="Proteomes" id="UP001140076">
    <property type="component" value="Unassembled WGS sequence"/>
</dbReference>
<reference evidence="1" key="1">
    <citation type="submission" date="2021-10" db="EMBL/GenBank/DDBJ databases">
        <title>Streptomonospora sp. nov., isolated from mangrove soil.</title>
        <authorList>
            <person name="Chen X."/>
            <person name="Ge X."/>
            <person name="Liu W."/>
        </authorList>
    </citation>
    <scope>NUCLEOTIDE SEQUENCE</scope>
    <source>
        <strain evidence="1">S1-112</strain>
    </source>
</reference>